<sequence>MTKASKFANFIEASNISRWKVDDHLISQPKLYVERSEDANAIRCVHQLLQDLVAHYDVDNLKELSFDVRNSEAANFLLIQSALRDTHLDACQSILHHISGFSNPVDTEHDGHIMRAANKLRSTWYHSNAPVSTRDIGIQPALTIQCATAACSEKIFFSALGAISDLVGGLLPAAVELIGKIRADKDRTASFLLNLCIYLANDPPFASVENLIMDALKVELAAIKSIQLEPANKKQILKLLLQYTKTAAQELYHETRAIMVKEMDGTWHPTVHDRLHMTHTSSGWTI</sequence>
<accession>A0AAD7NSU6</accession>
<evidence type="ECO:0000313" key="2">
    <source>
        <dbReference type="Proteomes" id="UP001215598"/>
    </source>
</evidence>
<gene>
    <name evidence="1" type="ORF">B0H16DRAFT_1450982</name>
</gene>
<proteinExistence type="predicted"/>
<dbReference type="Gene3D" id="1.10.620.20">
    <property type="entry name" value="Ribonucleotide Reductase, subunit A"/>
    <property type="match status" value="1"/>
</dbReference>
<dbReference type="AlphaFoldDB" id="A0AAD7NSU6"/>
<dbReference type="Proteomes" id="UP001215598">
    <property type="component" value="Unassembled WGS sequence"/>
</dbReference>
<name>A0AAD7NSU6_9AGAR</name>
<protein>
    <submittedName>
        <fullName evidence="1">Uncharacterized protein</fullName>
    </submittedName>
</protein>
<keyword evidence="2" id="KW-1185">Reference proteome</keyword>
<comment type="caution">
    <text evidence="1">The sequence shown here is derived from an EMBL/GenBank/DDBJ whole genome shotgun (WGS) entry which is preliminary data.</text>
</comment>
<reference evidence="1" key="1">
    <citation type="submission" date="2023-03" db="EMBL/GenBank/DDBJ databases">
        <title>Massive genome expansion in bonnet fungi (Mycena s.s.) driven by repeated elements and novel gene families across ecological guilds.</title>
        <authorList>
            <consortium name="Lawrence Berkeley National Laboratory"/>
            <person name="Harder C.B."/>
            <person name="Miyauchi S."/>
            <person name="Viragh M."/>
            <person name="Kuo A."/>
            <person name="Thoen E."/>
            <person name="Andreopoulos B."/>
            <person name="Lu D."/>
            <person name="Skrede I."/>
            <person name="Drula E."/>
            <person name="Henrissat B."/>
            <person name="Morin E."/>
            <person name="Kohler A."/>
            <person name="Barry K."/>
            <person name="LaButti K."/>
            <person name="Morin E."/>
            <person name="Salamov A."/>
            <person name="Lipzen A."/>
            <person name="Mereny Z."/>
            <person name="Hegedus B."/>
            <person name="Baldrian P."/>
            <person name="Stursova M."/>
            <person name="Weitz H."/>
            <person name="Taylor A."/>
            <person name="Grigoriev I.V."/>
            <person name="Nagy L.G."/>
            <person name="Martin F."/>
            <person name="Kauserud H."/>
        </authorList>
    </citation>
    <scope>NUCLEOTIDE SEQUENCE</scope>
    <source>
        <strain evidence="1">CBHHK182m</strain>
    </source>
</reference>
<dbReference type="InterPro" id="IPR012348">
    <property type="entry name" value="RNR-like"/>
</dbReference>
<dbReference type="GO" id="GO:0016491">
    <property type="term" value="F:oxidoreductase activity"/>
    <property type="evidence" value="ECO:0007669"/>
    <property type="project" value="InterPro"/>
</dbReference>
<evidence type="ECO:0000313" key="1">
    <source>
        <dbReference type="EMBL" id="KAJ7773137.1"/>
    </source>
</evidence>
<organism evidence="1 2">
    <name type="scientific">Mycena metata</name>
    <dbReference type="NCBI Taxonomy" id="1033252"/>
    <lineage>
        <taxon>Eukaryota</taxon>
        <taxon>Fungi</taxon>
        <taxon>Dikarya</taxon>
        <taxon>Basidiomycota</taxon>
        <taxon>Agaricomycotina</taxon>
        <taxon>Agaricomycetes</taxon>
        <taxon>Agaricomycetidae</taxon>
        <taxon>Agaricales</taxon>
        <taxon>Marasmiineae</taxon>
        <taxon>Mycenaceae</taxon>
        <taxon>Mycena</taxon>
    </lineage>
</organism>
<dbReference type="EMBL" id="JARKIB010000013">
    <property type="protein sequence ID" value="KAJ7773137.1"/>
    <property type="molecule type" value="Genomic_DNA"/>
</dbReference>